<dbReference type="CDD" id="cd03786">
    <property type="entry name" value="GTB_UDP-GlcNAc_2-Epimerase"/>
    <property type="match status" value="1"/>
</dbReference>
<dbReference type="EMBL" id="BMJE01000002">
    <property type="protein sequence ID" value="GGB72784.1"/>
    <property type="molecule type" value="Genomic_DNA"/>
</dbReference>
<organism evidence="6 7">
    <name type="scientific">Flavobacterium suaedae</name>
    <dbReference type="NCBI Taxonomy" id="1767027"/>
    <lineage>
        <taxon>Bacteria</taxon>
        <taxon>Pseudomonadati</taxon>
        <taxon>Bacteroidota</taxon>
        <taxon>Flavobacteriia</taxon>
        <taxon>Flavobacteriales</taxon>
        <taxon>Flavobacteriaceae</taxon>
        <taxon>Flavobacterium</taxon>
    </lineage>
</organism>
<sequence length="371" mass="41389">MKVLAVIGTRPEVIKTVLLVSKLREKKEFEVALCSTGQHKEVMDQALEVFGIKPDYNLEVMSEGQSLSELSAKMLIGLQKIIAEFKPDLMISQGDTATSFTTCLAAFYEKVKVVHVEAGLRTGDIRSPFPEEMSRRVTAMVSDINFAPTEKARENMLKEGIPEDKIVVCGNTGVDALLYTLEKINNDKALQNKLENKFSFLNKDKKTIVVTAHRRENHGEGIRNICKAIKYLSEKESVQFVFPVHHNPNSKGDILNILSNVPNVFLVDQLDHLSFVYLLKKSHFIITDSGGIQEEAPSLGKPVLVTRFSTERQEAVKAGSSVLVGPVYQNIIDEAKKLINDVDYYCSKSKVSYPFGEGKAIDVIIDRIKIV</sequence>
<evidence type="ECO:0000256" key="1">
    <source>
        <dbReference type="ARBA" id="ARBA00023235"/>
    </source>
</evidence>
<dbReference type="Gene3D" id="3.40.50.2000">
    <property type="entry name" value="Glycogen Phosphorylase B"/>
    <property type="match status" value="2"/>
</dbReference>
<dbReference type="EC" id="5.1.3.14" evidence="3"/>
<evidence type="ECO:0000313" key="7">
    <source>
        <dbReference type="Proteomes" id="UP000615760"/>
    </source>
</evidence>
<keyword evidence="7" id="KW-1185">Reference proteome</keyword>
<protein>
    <recommendedName>
        <fullName evidence="3">UDP-N-acetylglucosamine 2-epimerase (non-hydrolyzing)</fullName>
        <ecNumber evidence="3">5.1.3.14</ecNumber>
    </recommendedName>
</protein>
<keyword evidence="1 4" id="KW-0413">Isomerase</keyword>
<dbReference type="NCBIfam" id="TIGR00236">
    <property type="entry name" value="wecB"/>
    <property type="match status" value="1"/>
</dbReference>
<name>A0ABQ1JRA2_9FLAO</name>
<evidence type="ECO:0000256" key="2">
    <source>
        <dbReference type="ARBA" id="ARBA00038209"/>
    </source>
</evidence>
<evidence type="ECO:0000256" key="4">
    <source>
        <dbReference type="RuleBase" id="RU003513"/>
    </source>
</evidence>
<dbReference type="RefSeq" id="WP_188620233.1">
    <property type="nucleotide sequence ID" value="NZ_BMJE01000002.1"/>
</dbReference>
<dbReference type="Pfam" id="PF02350">
    <property type="entry name" value="Epimerase_2"/>
    <property type="match status" value="1"/>
</dbReference>
<evidence type="ECO:0000259" key="5">
    <source>
        <dbReference type="Pfam" id="PF02350"/>
    </source>
</evidence>
<dbReference type="PANTHER" id="PTHR43174">
    <property type="entry name" value="UDP-N-ACETYLGLUCOSAMINE 2-EPIMERASE"/>
    <property type="match status" value="1"/>
</dbReference>
<proteinExistence type="inferred from homology"/>
<reference evidence="7" key="1">
    <citation type="journal article" date="2019" name="Int. J. Syst. Evol. Microbiol.">
        <title>The Global Catalogue of Microorganisms (GCM) 10K type strain sequencing project: providing services to taxonomists for standard genome sequencing and annotation.</title>
        <authorList>
            <consortium name="The Broad Institute Genomics Platform"/>
            <consortium name="The Broad Institute Genome Sequencing Center for Infectious Disease"/>
            <person name="Wu L."/>
            <person name="Ma J."/>
        </authorList>
    </citation>
    <scope>NUCLEOTIDE SEQUENCE [LARGE SCALE GENOMIC DNA]</scope>
    <source>
        <strain evidence="7">CGMCC 1.15461</strain>
    </source>
</reference>
<evidence type="ECO:0000313" key="6">
    <source>
        <dbReference type="EMBL" id="GGB72784.1"/>
    </source>
</evidence>
<dbReference type="InterPro" id="IPR029767">
    <property type="entry name" value="WecB-like"/>
</dbReference>
<dbReference type="InterPro" id="IPR003331">
    <property type="entry name" value="UDP_GlcNAc_Epimerase_2_dom"/>
</dbReference>
<dbReference type="SUPFAM" id="SSF53756">
    <property type="entry name" value="UDP-Glycosyltransferase/glycogen phosphorylase"/>
    <property type="match status" value="1"/>
</dbReference>
<comment type="similarity">
    <text evidence="2 4">Belongs to the UDP-N-acetylglucosamine 2-epimerase family.</text>
</comment>
<accession>A0ABQ1JRA2</accession>
<evidence type="ECO:0000256" key="3">
    <source>
        <dbReference type="ARBA" id="ARBA00038858"/>
    </source>
</evidence>
<gene>
    <name evidence="6" type="ORF">GCM10007424_10930</name>
</gene>
<dbReference type="Proteomes" id="UP000615760">
    <property type="component" value="Unassembled WGS sequence"/>
</dbReference>
<dbReference type="PANTHER" id="PTHR43174:SF2">
    <property type="entry name" value="UDP-N-ACETYLGLUCOSAMINE 2-EPIMERASE"/>
    <property type="match status" value="1"/>
</dbReference>
<feature type="domain" description="UDP-N-acetylglucosamine 2-epimerase" evidence="5">
    <location>
        <begin position="22"/>
        <end position="368"/>
    </location>
</feature>
<comment type="caution">
    <text evidence="6">The sequence shown here is derived from an EMBL/GenBank/DDBJ whole genome shotgun (WGS) entry which is preliminary data.</text>
</comment>